<name>A0A1R3VRK4_9GAMM</name>
<sequence>MSAMRLVIIALLSLTLISGCSSWRSDPTRDWSASQLYEEAKSALNRGSYDRAVELYETLEARFPFGRHAQQAQLEIAYAYYKAQEPEMAIAAIDRFLQINPRHPHVDYAYYLRGLTNFERDLSFINRWIPQDQSRRDAAPLRDAFEDFGNLVRNFPDSRYSQDARDRMMHLRNMLADHELYIADFYMRRGAWLAAAKRASYVIEHYDQSDAVPQALVIMVRAYRELDMNDLADDALRVLQLNFPEEAQRQRLSHLPQPHRSS</sequence>
<evidence type="ECO:0000256" key="3">
    <source>
        <dbReference type="ARBA" id="ARBA00023139"/>
    </source>
</evidence>
<keyword evidence="5 6" id="KW-0449">Lipoprotein</keyword>
<keyword evidence="4 6" id="KW-0998">Cell outer membrane</keyword>
<evidence type="ECO:0000313" key="10">
    <source>
        <dbReference type="Proteomes" id="UP000223759"/>
    </source>
</evidence>
<evidence type="ECO:0000256" key="1">
    <source>
        <dbReference type="ARBA" id="ARBA00022729"/>
    </source>
</evidence>
<dbReference type="AlphaFoldDB" id="A0A1R3VRK4"/>
<dbReference type="PROSITE" id="PS50005">
    <property type="entry name" value="TPR"/>
    <property type="match status" value="1"/>
</dbReference>
<keyword evidence="7" id="KW-0802">TPR repeat</keyword>
<dbReference type="CDD" id="cd15830">
    <property type="entry name" value="BamD"/>
    <property type="match status" value="1"/>
</dbReference>
<dbReference type="EMBL" id="FTPK01000001">
    <property type="protein sequence ID" value="SIT66700.1"/>
    <property type="molecule type" value="Genomic_DNA"/>
</dbReference>
<evidence type="ECO:0000256" key="7">
    <source>
        <dbReference type="PROSITE-ProRule" id="PRU00339"/>
    </source>
</evidence>
<dbReference type="InterPro" id="IPR019734">
    <property type="entry name" value="TPR_rpt"/>
</dbReference>
<dbReference type="GO" id="GO:1990063">
    <property type="term" value="C:Bam protein complex"/>
    <property type="evidence" value="ECO:0007669"/>
    <property type="project" value="TreeGrafter"/>
</dbReference>
<dbReference type="PANTHER" id="PTHR37423:SF1">
    <property type="entry name" value="OUTER MEMBRANE PROTEIN ASSEMBLY FACTOR BAMD"/>
    <property type="match status" value="1"/>
</dbReference>
<comment type="subunit">
    <text evidence="6">Part of the Bam complex.</text>
</comment>
<reference evidence="9 10" key="1">
    <citation type="submission" date="2017-01" db="EMBL/GenBank/DDBJ databases">
        <authorList>
            <person name="Mah S.A."/>
            <person name="Swanson W.J."/>
            <person name="Moy G.W."/>
            <person name="Vacquier V.D."/>
        </authorList>
    </citation>
    <scope>NUCLEOTIDE SEQUENCE [LARGE SCALE GENOMIC DNA]</scope>
    <source>
        <strain evidence="9 10">M9</strain>
    </source>
</reference>
<keyword evidence="10" id="KW-1185">Reference proteome</keyword>
<keyword evidence="3 6" id="KW-0564">Palmitate</keyword>
<evidence type="ECO:0000256" key="6">
    <source>
        <dbReference type="HAMAP-Rule" id="MF_00922"/>
    </source>
</evidence>
<feature type="repeat" description="TPR" evidence="7">
    <location>
        <begin position="70"/>
        <end position="103"/>
    </location>
</feature>
<dbReference type="Pfam" id="PF13525">
    <property type="entry name" value="YfiO"/>
    <property type="match status" value="1"/>
</dbReference>
<evidence type="ECO:0000313" key="9">
    <source>
        <dbReference type="EMBL" id="SIT66700.1"/>
    </source>
</evidence>
<feature type="domain" description="Outer membrane lipoprotein BamD-like" evidence="8">
    <location>
        <begin position="30"/>
        <end position="235"/>
    </location>
</feature>
<dbReference type="FunFam" id="1.25.40.10:FF:000419">
    <property type="entry name" value="Outer membrane protein assembly factor BamD"/>
    <property type="match status" value="1"/>
</dbReference>
<protein>
    <recommendedName>
        <fullName evidence="6">Outer membrane protein assembly factor BamD</fullName>
    </recommendedName>
</protein>
<dbReference type="GO" id="GO:0043165">
    <property type="term" value="P:Gram-negative-bacterium-type cell outer membrane assembly"/>
    <property type="evidence" value="ECO:0007669"/>
    <property type="project" value="UniProtKB-UniRule"/>
</dbReference>
<dbReference type="SUPFAM" id="SSF48452">
    <property type="entry name" value="TPR-like"/>
    <property type="match status" value="1"/>
</dbReference>
<dbReference type="Proteomes" id="UP000223759">
    <property type="component" value="Unassembled WGS sequence"/>
</dbReference>
<comment type="similarity">
    <text evidence="6">Belongs to the BamD family.</text>
</comment>
<dbReference type="InterPro" id="IPR039565">
    <property type="entry name" value="BamD-like"/>
</dbReference>
<organism evidence="9 10">
    <name type="scientific">Ectothiorhodosinus mongolicus</name>
    <dbReference type="NCBI Taxonomy" id="233100"/>
    <lineage>
        <taxon>Bacteria</taxon>
        <taxon>Pseudomonadati</taxon>
        <taxon>Pseudomonadota</taxon>
        <taxon>Gammaproteobacteria</taxon>
        <taxon>Chromatiales</taxon>
        <taxon>Ectothiorhodospiraceae</taxon>
        <taxon>Ectothiorhodosinus</taxon>
    </lineage>
</organism>
<dbReference type="Gene3D" id="1.25.40.10">
    <property type="entry name" value="Tetratricopeptide repeat domain"/>
    <property type="match status" value="1"/>
</dbReference>
<keyword evidence="2 6" id="KW-0472">Membrane</keyword>
<dbReference type="HAMAP" id="MF_00922">
    <property type="entry name" value="OM_assembly_BamD"/>
    <property type="match status" value="1"/>
</dbReference>
<dbReference type="PROSITE" id="PS51257">
    <property type="entry name" value="PROKAR_LIPOPROTEIN"/>
    <property type="match status" value="1"/>
</dbReference>
<evidence type="ECO:0000256" key="4">
    <source>
        <dbReference type="ARBA" id="ARBA00023237"/>
    </source>
</evidence>
<proteinExistence type="inferred from homology"/>
<dbReference type="RefSeq" id="WP_234982781.1">
    <property type="nucleotide sequence ID" value="NZ_CP023018.1"/>
</dbReference>
<keyword evidence="1 6" id="KW-0732">Signal</keyword>
<dbReference type="GO" id="GO:0051205">
    <property type="term" value="P:protein insertion into membrane"/>
    <property type="evidence" value="ECO:0007669"/>
    <property type="project" value="UniProtKB-UniRule"/>
</dbReference>
<evidence type="ECO:0000259" key="8">
    <source>
        <dbReference type="Pfam" id="PF13525"/>
    </source>
</evidence>
<gene>
    <name evidence="6" type="primary">bamD</name>
    <name evidence="9" type="ORF">SAMN05216526_0671</name>
</gene>
<comment type="subcellular location">
    <subcellularLocation>
        <location evidence="6">Cell outer membrane</location>
        <topology evidence="6">Lipid-anchor</topology>
    </subcellularLocation>
</comment>
<dbReference type="InterPro" id="IPR017689">
    <property type="entry name" value="BamD"/>
</dbReference>
<dbReference type="NCBIfam" id="TIGR03302">
    <property type="entry name" value="OM_YfiO"/>
    <property type="match status" value="1"/>
</dbReference>
<evidence type="ECO:0000256" key="2">
    <source>
        <dbReference type="ARBA" id="ARBA00023136"/>
    </source>
</evidence>
<comment type="function">
    <text evidence="6">Part of the outer membrane protein assembly complex, which is involved in assembly and insertion of beta-barrel proteins into the outer membrane.</text>
</comment>
<dbReference type="STRING" id="233100.SAMN05216526_0671"/>
<accession>A0A1R3VRK4</accession>
<dbReference type="InterPro" id="IPR011990">
    <property type="entry name" value="TPR-like_helical_dom_sf"/>
</dbReference>
<dbReference type="PANTHER" id="PTHR37423">
    <property type="entry name" value="SOLUBLE LYTIC MUREIN TRANSGLYCOSYLASE-RELATED"/>
    <property type="match status" value="1"/>
</dbReference>
<evidence type="ECO:0000256" key="5">
    <source>
        <dbReference type="ARBA" id="ARBA00023288"/>
    </source>
</evidence>